<evidence type="ECO:0000256" key="2">
    <source>
        <dbReference type="ARBA" id="ARBA00022777"/>
    </source>
</evidence>
<protein>
    <recommendedName>
        <fullName evidence="3">Carbohydrate kinase PfkB domain-containing protein</fullName>
    </recommendedName>
</protein>
<name>A0ABX6YGK3_9MICO</name>
<keyword evidence="5" id="KW-1185">Reference proteome</keyword>
<dbReference type="Proteomes" id="UP000662814">
    <property type="component" value="Chromosome"/>
</dbReference>
<keyword evidence="2" id="KW-0418">Kinase</keyword>
<evidence type="ECO:0000256" key="1">
    <source>
        <dbReference type="ARBA" id="ARBA00022679"/>
    </source>
</evidence>
<keyword evidence="1" id="KW-0808">Transferase</keyword>
<accession>A0ABX6YGK3</accession>
<dbReference type="SUPFAM" id="SSF53613">
    <property type="entry name" value="Ribokinase-like"/>
    <property type="match status" value="1"/>
</dbReference>
<sequence>MNNLSLAAVGDNTVDIYYGADDESFIGGNALNTAVQWSLMGARAGYYGAVGSDDLGFRVREALAKNKVNTDGLTELPGKTSTTLIRVEPSGDRIIAQDNFEVSATYMPSADDLDDIATRAFVHIGMSPFASRIRNELASRGVQISQDCAVSEGFEHLDVAFCSAGEESAEAHTMAREAIDGGAQLAIVTRGADGSIAFDGRDWFSVPAVEIPAVVDTTGAGDSYIAGFVAARAQGKSVLDCMRAGAAVAAKTCQHRGGFPQDP</sequence>
<dbReference type="Gene3D" id="3.40.1190.20">
    <property type="match status" value="1"/>
</dbReference>
<dbReference type="PANTHER" id="PTHR10584:SF166">
    <property type="entry name" value="RIBOKINASE"/>
    <property type="match status" value="1"/>
</dbReference>
<dbReference type="RefSeq" id="WP_166991481.1">
    <property type="nucleotide sequence ID" value="NZ_CP061169.1"/>
</dbReference>
<dbReference type="InterPro" id="IPR011611">
    <property type="entry name" value="PfkB_dom"/>
</dbReference>
<dbReference type="PROSITE" id="PS00583">
    <property type="entry name" value="PFKB_KINASES_1"/>
    <property type="match status" value="1"/>
</dbReference>
<evidence type="ECO:0000259" key="3">
    <source>
        <dbReference type="Pfam" id="PF00294"/>
    </source>
</evidence>
<dbReference type="PANTHER" id="PTHR10584">
    <property type="entry name" value="SUGAR KINASE"/>
    <property type="match status" value="1"/>
</dbReference>
<organism evidence="4 5">
    <name type="scientific">Paramicrobacterium chengjingii</name>
    <dbReference type="NCBI Taxonomy" id="2769067"/>
    <lineage>
        <taxon>Bacteria</taxon>
        <taxon>Bacillati</taxon>
        <taxon>Actinomycetota</taxon>
        <taxon>Actinomycetes</taxon>
        <taxon>Micrococcales</taxon>
        <taxon>Microbacteriaceae</taxon>
        <taxon>Paramicrobacterium</taxon>
    </lineage>
</organism>
<feature type="domain" description="Carbohydrate kinase PfkB" evidence="3">
    <location>
        <begin position="18"/>
        <end position="257"/>
    </location>
</feature>
<dbReference type="EMBL" id="CP061169">
    <property type="protein sequence ID" value="QPZ37820.1"/>
    <property type="molecule type" value="Genomic_DNA"/>
</dbReference>
<evidence type="ECO:0000313" key="5">
    <source>
        <dbReference type="Proteomes" id="UP000662814"/>
    </source>
</evidence>
<proteinExistence type="predicted"/>
<evidence type="ECO:0000313" key="4">
    <source>
        <dbReference type="EMBL" id="QPZ37820.1"/>
    </source>
</evidence>
<dbReference type="Pfam" id="PF00294">
    <property type="entry name" value="PfkB"/>
    <property type="match status" value="1"/>
</dbReference>
<dbReference type="PROSITE" id="PS00584">
    <property type="entry name" value="PFKB_KINASES_2"/>
    <property type="match status" value="1"/>
</dbReference>
<reference evidence="4 5" key="1">
    <citation type="submission" date="2020-12" db="EMBL/GenBank/DDBJ databases">
        <title>Microbacterium sp. HY060.</title>
        <authorList>
            <person name="Zhou J."/>
        </authorList>
    </citation>
    <scope>NUCLEOTIDE SEQUENCE [LARGE SCALE GENOMIC DNA]</scope>
    <source>
        <strain evidence="4 5">HY60</strain>
    </source>
</reference>
<dbReference type="InterPro" id="IPR029056">
    <property type="entry name" value="Ribokinase-like"/>
</dbReference>
<dbReference type="InterPro" id="IPR002173">
    <property type="entry name" value="Carboh/pur_kinase_PfkB_CS"/>
</dbReference>
<gene>
    <name evidence="4" type="ORF">HCR76_13515</name>
</gene>